<keyword evidence="1" id="KW-0812">Transmembrane</keyword>
<reference evidence="2 3" key="1">
    <citation type="submission" date="2022-12" db="EMBL/GenBank/DDBJ databases">
        <title>Hymenobacter canadensis sp. nov. isolated from lake water of the Cambridge Bay, Canada.</title>
        <authorList>
            <person name="Kim W.H."/>
            <person name="Lee Y.M."/>
        </authorList>
    </citation>
    <scope>NUCLEOTIDE SEQUENCE [LARGE SCALE GENOMIC DNA]</scope>
    <source>
        <strain evidence="2 3">PAMC 29467</strain>
    </source>
</reference>
<dbReference type="EMBL" id="CP114767">
    <property type="protein sequence ID" value="WBA42693.1"/>
    <property type="molecule type" value="Genomic_DNA"/>
</dbReference>
<evidence type="ECO:0000313" key="3">
    <source>
        <dbReference type="Proteomes" id="UP001211005"/>
    </source>
</evidence>
<dbReference type="Pfam" id="PF04020">
    <property type="entry name" value="Phage_holin_4_2"/>
    <property type="match status" value="1"/>
</dbReference>
<dbReference type="InterPro" id="IPR007165">
    <property type="entry name" value="Phage_holin_4_2"/>
</dbReference>
<dbReference type="PANTHER" id="PTHR37309">
    <property type="entry name" value="SLR0284 PROTEIN"/>
    <property type="match status" value="1"/>
</dbReference>
<gene>
    <name evidence="2" type="ORF">O3303_03835</name>
</gene>
<accession>A0ABY7LQJ2</accession>
<sequence>MVGFILKFLLTAIITYVLANFLPGAHIAGFSDAILLVIVLAVLNAVLKPILKLLGFPITVLTLGLFLLVINAAIVMIADALLAGFSVDNFLYALLFSVVLSVVTSIVDMVVD</sequence>
<proteinExistence type="predicted"/>
<keyword evidence="1" id="KW-0472">Membrane</keyword>
<feature type="transmembrane region" description="Helical" evidence="1">
    <location>
        <begin position="54"/>
        <end position="78"/>
    </location>
</feature>
<protein>
    <submittedName>
        <fullName evidence="2">Phage holin family protein</fullName>
    </submittedName>
</protein>
<name>A0ABY7LQJ2_9BACT</name>
<evidence type="ECO:0000313" key="2">
    <source>
        <dbReference type="EMBL" id="WBA42693.1"/>
    </source>
</evidence>
<organism evidence="2 3">
    <name type="scientific">Hymenobacter canadensis</name>
    <dbReference type="NCBI Taxonomy" id="2999067"/>
    <lineage>
        <taxon>Bacteria</taxon>
        <taxon>Pseudomonadati</taxon>
        <taxon>Bacteroidota</taxon>
        <taxon>Cytophagia</taxon>
        <taxon>Cytophagales</taxon>
        <taxon>Hymenobacteraceae</taxon>
        <taxon>Hymenobacter</taxon>
    </lineage>
</organism>
<feature type="transmembrane region" description="Helical" evidence="1">
    <location>
        <begin position="90"/>
        <end position="111"/>
    </location>
</feature>
<dbReference type="RefSeq" id="WP_269560743.1">
    <property type="nucleotide sequence ID" value="NZ_CP114767.1"/>
</dbReference>
<keyword evidence="3" id="KW-1185">Reference proteome</keyword>
<feature type="transmembrane region" description="Helical" evidence="1">
    <location>
        <begin position="29"/>
        <end position="47"/>
    </location>
</feature>
<keyword evidence="1" id="KW-1133">Transmembrane helix</keyword>
<dbReference type="PANTHER" id="PTHR37309:SF1">
    <property type="entry name" value="SLR0284 PROTEIN"/>
    <property type="match status" value="1"/>
</dbReference>
<dbReference type="Proteomes" id="UP001211005">
    <property type="component" value="Chromosome"/>
</dbReference>
<evidence type="ECO:0000256" key="1">
    <source>
        <dbReference type="SAM" id="Phobius"/>
    </source>
</evidence>